<dbReference type="RefSeq" id="WP_344690998.1">
    <property type="nucleotide sequence ID" value="NZ_BAAAVV010000016.1"/>
</dbReference>
<gene>
    <name evidence="2" type="ORF">GCM10010531_41710</name>
</gene>
<evidence type="ECO:0000313" key="3">
    <source>
        <dbReference type="Proteomes" id="UP001499924"/>
    </source>
</evidence>
<name>A0ABP6PM86_9ACTN</name>
<evidence type="ECO:0000259" key="1">
    <source>
        <dbReference type="Pfam" id="PF08818"/>
    </source>
</evidence>
<accession>A0ABP6PM86</accession>
<dbReference type="InterPro" id="IPR014922">
    <property type="entry name" value="YdhG-like"/>
</dbReference>
<organism evidence="2 3">
    <name type="scientific">Blastococcus jejuensis</name>
    <dbReference type="NCBI Taxonomy" id="351224"/>
    <lineage>
        <taxon>Bacteria</taxon>
        <taxon>Bacillati</taxon>
        <taxon>Actinomycetota</taxon>
        <taxon>Actinomycetes</taxon>
        <taxon>Geodermatophilales</taxon>
        <taxon>Geodermatophilaceae</taxon>
        <taxon>Blastococcus</taxon>
    </lineage>
</organism>
<proteinExistence type="predicted"/>
<dbReference type="Proteomes" id="UP001499924">
    <property type="component" value="Unassembled WGS sequence"/>
</dbReference>
<sequence length="134" mass="14295">MPGEPVVGGSEVSTSAVAELLADHPDGVAATAQLVRAAVLRAHPQLTERVRHGWHSINYRDPVAGFVCAIFPTADRVQLVFERGAELPDVDGLLTGTGKQVRMLVFEPGCPVDDDVVGRYLDLAVDIGAARRAR</sequence>
<keyword evidence="3" id="KW-1185">Reference proteome</keyword>
<dbReference type="Pfam" id="PF08818">
    <property type="entry name" value="DUF1801"/>
    <property type="match status" value="1"/>
</dbReference>
<dbReference type="EMBL" id="BAAAVV010000016">
    <property type="protein sequence ID" value="GAA3183146.1"/>
    <property type="molecule type" value="Genomic_DNA"/>
</dbReference>
<protein>
    <recommendedName>
        <fullName evidence="1">YdhG-like domain-containing protein</fullName>
    </recommendedName>
</protein>
<reference evidence="3" key="1">
    <citation type="journal article" date="2019" name="Int. J. Syst. Evol. Microbiol.">
        <title>The Global Catalogue of Microorganisms (GCM) 10K type strain sequencing project: providing services to taxonomists for standard genome sequencing and annotation.</title>
        <authorList>
            <consortium name="The Broad Institute Genomics Platform"/>
            <consortium name="The Broad Institute Genome Sequencing Center for Infectious Disease"/>
            <person name="Wu L."/>
            <person name="Ma J."/>
        </authorList>
    </citation>
    <scope>NUCLEOTIDE SEQUENCE [LARGE SCALE GENOMIC DNA]</scope>
    <source>
        <strain evidence="3">JCM 15614</strain>
    </source>
</reference>
<comment type="caution">
    <text evidence="2">The sequence shown here is derived from an EMBL/GenBank/DDBJ whole genome shotgun (WGS) entry which is preliminary data.</text>
</comment>
<evidence type="ECO:0000313" key="2">
    <source>
        <dbReference type="EMBL" id="GAA3183146.1"/>
    </source>
</evidence>
<dbReference type="SUPFAM" id="SSF159888">
    <property type="entry name" value="YdhG-like"/>
    <property type="match status" value="1"/>
</dbReference>
<feature type="domain" description="YdhG-like" evidence="1">
    <location>
        <begin position="30"/>
        <end position="124"/>
    </location>
</feature>